<dbReference type="AlphaFoldDB" id="A0A026WF55"/>
<dbReference type="OrthoDB" id="3219396at2759"/>
<feature type="domain" description="F-box" evidence="1">
    <location>
        <begin position="86"/>
        <end position="132"/>
    </location>
</feature>
<dbReference type="EMBL" id="KK107250">
    <property type="protein sequence ID" value="EZA54316.1"/>
    <property type="molecule type" value="Genomic_DNA"/>
</dbReference>
<proteinExistence type="predicted"/>
<accession>A0A026WF55</accession>
<dbReference type="Pfam" id="PF00646">
    <property type="entry name" value="F-box"/>
    <property type="match status" value="1"/>
</dbReference>
<organism evidence="2 3">
    <name type="scientific">Ooceraea biroi</name>
    <name type="common">Clonal raider ant</name>
    <name type="synonym">Cerapachys biroi</name>
    <dbReference type="NCBI Taxonomy" id="2015173"/>
    <lineage>
        <taxon>Eukaryota</taxon>
        <taxon>Metazoa</taxon>
        <taxon>Ecdysozoa</taxon>
        <taxon>Arthropoda</taxon>
        <taxon>Hexapoda</taxon>
        <taxon>Insecta</taxon>
        <taxon>Pterygota</taxon>
        <taxon>Neoptera</taxon>
        <taxon>Endopterygota</taxon>
        <taxon>Hymenoptera</taxon>
        <taxon>Apocrita</taxon>
        <taxon>Aculeata</taxon>
        <taxon>Formicoidea</taxon>
        <taxon>Formicidae</taxon>
        <taxon>Dorylinae</taxon>
        <taxon>Ooceraea</taxon>
    </lineage>
</organism>
<dbReference type="InterPro" id="IPR036047">
    <property type="entry name" value="F-box-like_dom_sf"/>
</dbReference>
<name>A0A026WF55_OOCBI</name>
<dbReference type="SUPFAM" id="SSF81383">
    <property type="entry name" value="F-box domain"/>
    <property type="match status" value="1"/>
</dbReference>
<evidence type="ECO:0000259" key="1">
    <source>
        <dbReference type="PROSITE" id="PS50181"/>
    </source>
</evidence>
<gene>
    <name evidence="2" type="ORF">X777_05546</name>
</gene>
<sequence length="556" mass="63195">MSNKLEYLEKYSVAPPPSRDYYGLKVLQNEIILHLWRISHGPHKAPIVHCAKFVEFDQETSLQDEKRRGFGEHLLQHVINIAEGNRNTLLTLPKSLIERISRYLKFKDIVKLASLSRIAYEVFNADSLWQLLFKRDKRVKITIEERKKNFRIQSSVNCASDAKVNKPLSRSTSGVSMPSSKTISTINIAVKERCEFSNTDLVTTSLPKATFDTGFHGTNENAASEKSFFQKKIPNSKLSMNEKNIKKENFTTSKVTNREIKGVFKHDKGIDNQQNKSEKCINKININRTSQASKTEPVVSKISSFSKNTVENVKSCSNIAHKSHGRIRSKIKTKSKNLATTKSEIFNTDKELFDNPFVVRDSDLDLADLIEASLKNIRSPRSIFDYDFSCMQQSDARRNDLKSRNGIQDIDRVKLLKPMRSSVITNYLSDKMTRTNEILEKLSEKSEPFSGTSCESLVNDKKVLSGGDNSDTVSFENEWDSATNFGNKFHSPRKIENIDDKLSIAKGPVKTSFLMKTYGSRGLASKKDVKSSEIVRKNRIESTKVVKNVERNQLIK</sequence>
<evidence type="ECO:0000313" key="2">
    <source>
        <dbReference type="EMBL" id="EZA54316.1"/>
    </source>
</evidence>
<dbReference type="PROSITE" id="PS50181">
    <property type="entry name" value="FBOX"/>
    <property type="match status" value="1"/>
</dbReference>
<dbReference type="Gene3D" id="1.20.1280.50">
    <property type="match status" value="1"/>
</dbReference>
<dbReference type="Proteomes" id="UP000053097">
    <property type="component" value="Unassembled WGS sequence"/>
</dbReference>
<reference evidence="2 3" key="1">
    <citation type="journal article" date="2014" name="Curr. Biol.">
        <title>The genome of the clonal raider ant Cerapachys biroi.</title>
        <authorList>
            <person name="Oxley P.R."/>
            <person name="Ji L."/>
            <person name="Fetter-Pruneda I."/>
            <person name="McKenzie S.K."/>
            <person name="Li C."/>
            <person name="Hu H."/>
            <person name="Zhang G."/>
            <person name="Kronauer D.J."/>
        </authorList>
    </citation>
    <scope>NUCLEOTIDE SEQUENCE [LARGE SCALE GENOMIC DNA]</scope>
</reference>
<protein>
    <submittedName>
        <fullName evidence="2">F-box only protein</fullName>
    </submittedName>
</protein>
<keyword evidence="3" id="KW-1185">Reference proteome</keyword>
<dbReference type="STRING" id="2015173.A0A026WF55"/>
<evidence type="ECO:0000313" key="3">
    <source>
        <dbReference type="Proteomes" id="UP000053097"/>
    </source>
</evidence>
<dbReference type="InterPro" id="IPR001810">
    <property type="entry name" value="F-box_dom"/>
</dbReference>
<dbReference type="OMA" id="YLWRISH"/>